<keyword evidence="1" id="KW-0812">Transmembrane</keyword>
<dbReference type="RefSeq" id="WP_035763577.1">
    <property type="nucleotide sequence ID" value="NZ_AP019716.1"/>
</dbReference>
<dbReference type="GeneID" id="92944334"/>
<name>A0AAP9UE91_CLOBU</name>
<evidence type="ECO:0000256" key="1">
    <source>
        <dbReference type="SAM" id="Phobius"/>
    </source>
</evidence>
<reference evidence="2 3" key="1">
    <citation type="submission" date="2019-05" db="EMBL/GenBank/DDBJ databases">
        <authorList>
            <person name="Schori C."/>
            <person name="Ahrens C."/>
        </authorList>
    </citation>
    <scope>NUCLEOTIDE SEQUENCE [LARGE SCALE GENOMIC DNA]</scope>
    <source>
        <strain evidence="2 3">DSM 10702</strain>
    </source>
</reference>
<proteinExistence type="predicted"/>
<feature type="transmembrane region" description="Helical" evidence="1">
    <location>
        <begin position="134"/>
        <end position="156"/>
    </location>
</feature>
<gene>
    <name evidence="2" type="ORF">FF104_09150</name>
</gene>
<keyword evidence="1" id="KW-1133">Transmembrane helix</keyword>
<dbReference type="EMBL" id="CP040626">
    <property type="protein sequence ID" value="QMW91121.1"/>
    <property type="molecule type" value="Genomic_DNA"/>
</dbReference>
<feature type="transmembrane region" description="Helical" evidence="1">
    <location>
        <begin position="70"/>
        <end position="92"/>
    </location>
</feature>
<dbReference type="Proteomes" id="UP000515243">
    <property type="component" value="Chromosome 1"/>
</dbReference>
<dbReference type="AlphaFoldDB" id="A0AAP9UE91"/>
<accession>A0AAP9UE91</accession>
<keyword evidence="1" id="KW-0472">Membrane</keyword>
<feature type="transmembrane region" description="Helical" evidence="1">
    <location>
        <begin position="35"/>
        <end position="58"/>
    </location>
</feature>
<evidence type="ECO:0000313" key="2">
    <source>
        <dbReference type="EMBL" id="QMW91121.1"/>
    </source>
</evidence>
<feature type="transmembrane region" description="Helical" evidence="1">
    <location>
        <begin position="162"/>
        <end position="182"/>
    </location>
</feature>
<dbReference type="InterPro" id="IPR021683">
    <property type="entry name" value="DUF3267"/>
</dbReference>
<sequence>MKYIKKIPPTDSDFSNMLISTGWKKIKEPSNLNEAILQSIPFMIINGIIFMVIAYFIYPPIEEFINSKNSISITLNINIMTLIYIAITFLFMTIHELIHACFIPDFLKSDKTYWGINVLFGFVCTTEKIKKSRYIIISIMPFILLSIIFPLILSTFGLLNEFILFLCLLNAMGSCIDFLNIWNILRQAPNGSYIVNNGGETYYNK</sequence>
<dbReference type="Pfam" id="PF11667">
    <property type="entry name" value="DUF3267"/>
    <property type="match status" value="1"/>
</dbReference>
<evidence type="ECO:0000313" key="3">
    <source>
        <dbReference type="Proteomes" id="UP000515243"/>
    </source>
</evidence>
<organism evidence="2 3">
    <name type="scientific">Clostridium butyricum</name>
    <dbReference type="NCBI Taxonomy" id="1492"/>
    <lineage>
        <taxon>Bacteria</taxon>
        <taxon>Bacillati</taxon>
        <taxon>Bacillota</taxon>
        <taxon>Clostridia</taxon>
        <taxon>Eubacteriales</taxon>
        <taxon>Clostridiaceae</taxon>
        <taxon>Clostridium</taxon>
    </lineage>
</organism>
<protein>
    <submittedName>
        <fullName evidence="2">DUF3267 domain-containing protein</fullName>
    </submittedName>
</protein>